<dbReference type="AlphaFoldDB" id="A0A401PTI1"/>
<evidence type="ECO:0000256" key="1">
    <source>
        <dbReference type="SAM" id="MobiDB-lite"/>
    </source>
</evidence>
<keyword evidence="3" id="KW-1185">Reference proteome</keyword>
<dbReference type="GO" id="GO:0071209">
    <property type="term" value="F:U7 snRNA binding"/>
    <property type="evidence" value="ECO:0007669"/>
    <property type="project" value="InterPro"/>
</dbReference>
<dbReference type="STRING" id="75743.A0A401PTI1"/>
<dbReference type="GO" id="GO:0006398">
    <property type="term" value="P:mRNA 3'-end processing by stem-loop binding and cleavage"/>
    <property type="evidence" value="ECO:0007669"/>
    <property type="project" value="TreeGrafter"/>
</dbReference>
<protein>
    <submittedName>
        <fullName evidence="2">Uncharacterized protein</fullName>
    </submittedName>
</protein>
<feature type="compositionally biased region" description="Acidic residues" evidence="1">
    <location>
        <begin position="30"/>
        <end position="39"/>
    </location>
</feature>
<name>A0A401PTI1_SCYTO</name>
<dbReference type="OrthoDB" id="10002367at2759"/>
<dbReference type="GO" id="GO:0005683">
    <property type="term" value="C:U7 snRNP"/>
    <property type="evidence" value="ECO:0007669"/>
    <property type="project" value="TreeGrafter"/>
</dbReference>
<dbReference type="Proteomes" id="UP000288216">
    <property type="component" value="Unassembled WGS sequence"/>
</dbReference>
<dbReference type="PANTHER" id="PTHR21415">
    <property type="entry name" value="U7 SNRNA-ASSOCIATED SM-LIKE PROTEIN LSM11"/>
    <property type="match status" value="1"/>
</dbReference>
<comment type="caution">
    <text evidence="2">The sequence shown here is derived from an EMBL/GenBank/DDBJ whole genome shotgun (WGS) entry which is preliminary data.</text>
</comment>
<organism evidence="2 3">
    <name type="scientific">Scyliorhinus torazame</name>
    <name type="common">Cloudy catshark</name>
    <name type="synonym">Catulus torazame</name>
    <dbReference type="NCBI Taxonomy" id="75743"/>
    <lineage>
        <taxon>Eukaryota</taxon>
        <taxon>Metazoa</taxon>
        <taxon>Chordata</taxon>
        <taxon>Craniata</taxon>
        <taxon>Vertebrata</taxon>
        <taxon>Chondrichthyes</taxon>
        <taxon>Elasmobranchii</taxon>
        <taxon>Galeomorphii</taxon>
        <taxon>Galeoidea</taxon>
        <taxon>Carcharhiniformes</taxon>
        <taxon>Scyliorhinidae</taxon>
        <taxon>Scyliorhinus</taxon>
    </lineage>
</organism>
<feature type="region of interest" description="Disordered" evidence="1">
    <location>
        <begin position="1"/>
        <end position="46"/>
    </location>
</feature>
<accession>A0A401PTI1</accession>
<feature type="compositionally biased region" description="Basic and acidic residues" evidence="1">
    <location>
        <begin position="107"/>
        <end position="116"/>
    </location>
</feature>
<reference evidence="2 3" key="1">
    <citation type="journal article" date="2018" name="Nat. Ecol. Evol.">
        <title>Shark genomes provide insights into elasmobranch evolution and the origin of vertebrates.</title>
        <authorList>
            <person name="Hara Y"/>
            <person name="Yamaguchi K"/>
            <person name="Onimaru K"/>
            <person name="Kadota M"/>
            <person name="Koyanagi M"/>
            <person name="Keeley SD"/>
            <person name="Tatsumi K"/>
            <person name="Tanaka K"/>
            <person name="Motone F"/>
            <person name="Kageyama Y"/>
            <person name="Nozu R"/>
            <person name="Adachi N"/>
            <person name="Nishimura O"/>
            <person name="Nakagawa R"/>
            <person name="Tanegashima C"/>
            <person name="Kiyatake I"/>
            <person name="Matsumoto R"/>
            <person name="Murakumo K"/>
            <person name="Nishida K"/>
            <person name="Terakita A"/>
            <person name="Kuratani S"/>
            <person name="Sato K"/>
            <person name="Hyodo S Kuraku.S."/>
        </authorList>
    </citation>
    <scope>NUCLEOTIDE SEQUENCE [LARGE SCALE GENOMIC DNA]</scope>
</reference>
<evidence type="ECO:0000313" key="2">
    <source>
        <dbReference type="EMBL" id="GCB76412.1"/>
    </source>
</evidence>
<dbReference type="EMBL" id="BFAA01010072">
    <property type="protein sequence ID" value="GCB76412.1"/>
    <property type="molecule type" value="Genomic_DNA"/>
</dbReference>
<gene>
    <name evidence="2" type="ORF">scyTo_0016556</name>
</gene>
<dbReference type="InterPro" id="IPR039267">
    <property type="entry name" value="Lsm11"/>
</dbReference>
<feature type="compositionally biased region" description="Basic and acidic residues" evidence="1">
    <location>
        <begin position="7"/>
        <end position="16"/>
    </location>
</feature>
<evidence type="ECO:0000313" key="3">
    <source>
        <dbReference type="Proteomes" id="UP000288216"/>
    </source>
</evidence>
<feature type="region of interest" description="Disordered" evidence="1">
    <location>
        <begin position="77"/>
        <end position="148"/>
    </location>
</feature>
<feature type="compositionally biased region" description="Basic residues" evidence="1">
    <location>
        <begin position="83"/>
        <end position="101"/>
    </location>
</feature>
<dbReference type="PANTHER" id="PTHR21415:SF1">
    <property type="entry name" value="U7 SNRNA-ASSOCIATED SM-LIKE PROTEIN LSM11"/>
    <property type="match status" value="1"/>
</dbReference>
<sequence>MAACERPLSRQRERGSGSEMAESGWREEAEAGPEEDDGLLDVSSPHFDPYLALYSRHQPPLPFPNVRTFNNMAEYQSFLSGRSGHRRTAAPSRKARGRRTASARPPPDPERIERLKKLMVAEPSGEERPRPRRRDRAPKNVLTRMARE</sequence>
<proteinExistence type="predicted"/>